<reference evidence="2" key="1">
    <citation type="journal article" date="2021" name="Proc. Natl. Acad. Sci. U.S.A.">
        <title>A Catalog of Tens of Thousands of Viruses from Human Metagenomes Reveals Hidden Associations with Chronic Diseases.</title>
        <authorList>
            <person name="Tisza M.J."/>
            <person name="Buck C.B."/>
        </authorList>
    </citation>
    <scope>NUCLEOTIDE SEQUENCE</scope>
    <source>
        <strain evidence="2">CtkmZ20</strain>
    </source>
</reference>
<feature type="compositionally biased region" description="Polar residues" evidence="1">
    <location>
        <begin position="531"/>
        <end position="541"/>
    </location>
</feature>
<feature type="compositionally biased region" description="Basic and acidic residues" evidence="1">
    <location>
        <begin position="556"/>
        <end position="573"/>
    </location>
</feature>
<dbReference type="Pfam" id="PF05133">
    <property type="entry name" value="SPP1_portal"/>
    <property type="match status" value="1"/>
</dbReference>
<organism evidence="2">
    <name type="scientific">Myoviridae sp. ctkmZ20</name>
    <dbReference type="NCBI Taxonomy" id="2825166"/>
    <lineage>
        <taxon>Viruses</taxon>
        <taxon>Duplodnaviria</taxon>
        <taxon>Heunggongvirae</taxon>
        <taxon>Uroviricota</taxon>
        <taxon>Caudoviricetes</taxon>
    </lineage>
</organism>
<protein>
    <submittedName>
        <fullName evidence="2">Portal protein</fullName>
    </submittedName>
</protein>
<sequence length="579" mass="66279">MENLNFREILVKKPFYELKPDGYMSHGTFSDKFGDRSMQNMPYDPCVWRVKTQSDFLREYFTSGHRIWDKNAYPDIIKENPDWDPEDPSTGNHYYLQPITRCAFAFQQVIATKHTLHLTGNDIQFELADSTDELEEEEESQKNLNVFKKGWLMHNMEIAFFEAVSSYMIVAETATVGYIDKGKFGVKVLSFKNGDYLYPHYDSITGELSVFARKYYDLDEDGNTQIEWVEVWDDTYYYRFRNDVGKKSVTKKAANLIKGLFGMNGYALAEKKEHHFNSIPVAYIRNDEGPCWSNVQKNIEDYEEAFSYLCENNKAYAFPVFYVKGDGEEITISGDDMTGAAKVIAMNSKDNDAGFLNGTDASEAFATQLNKSYDLIYELSFTVKPPELKSGDLPGVAIKLLYSPALEVAMNDSQKLQPFLDKLVEIAKFGIGHENNATASIVGLDINAWIEPYTHQNKTELLTNLATAVQNGFLSKQTASERCPDFPKNAEWERILREKKEEDQQDLLMDIQRADNETENAIEEERATARINKQQGGNDINTGGGRKAGRPNRSGKKWDKNHNNDVDDKDNWKHYNQTH</sequence>
<accession>A0A8S5NTY9</accession>
<dbReference type="EMBL" id="BK015248">
    <property type="protein sequence ID" value="DAD97770.1"/>
    <property type="molecule type" value="Genomic_DNA"/>
</dbReference>
<evidence type="ECO:0000313" key="2">
    <source>
        <dbReference type="EMBL" id="DAD97770.1"/>
    </source>
</evidence>
<evidence type="ECO:0000256" key="1">
    <source>
        <dbReference type="SAM" id="MobiDB-lite"/>
    </source>
</evidence>
<feature type="region of interest" description="Disordered" evidence="1">
    <location>
        <begin position="529"/>
        <end position="579"/>
    </location>
</feature>
<name>A0A8S5NTY9_9CAUD</name>
<dbReference type="InterPro" id="IPR021145">
    <property type="entry name" value="Portal_protein_SPP1_Gp6-like"/>
</dbReference>
<proteinExistence type="predicted"/>